<feature type="compositionally biased region" description="Polar residues" evidence="1">
    <location>
        <begin position="91"/>
        <end position="102"/>
    </location>
</feature>
<accession>A0A7J7IEE4</accession>
<organism evidence="2 3">
    <name type="scientific">Cyanidiococcus yangmingshanensis</name>
    <dbReference type="NCBI Taxonomy" id="2690220"/>
    <lineage>
        <taxon>Eukaryota</taxon>
        <taxon>Rhodophyta</taxon>
        <taxon>Bangiophyceae</taxon>
        <taxon>Cyanidiales</taxon>
        <taxon>Cyanidiaceae</taxon>
        <taxon>Cyanidiococcus</taxon>
    </lineage>
</organism>
<dbReference type="AlphaFoldDB" id="A0A7J7IEE4"/>
<dbReference type="EMBL" id="VWRR01000016">
    <property type="protein sequence ID" value="KAF6001074.1"/>
    <property type="molecule type" value="Genomic_DNA"/>
</dbReference>
<comment type="caution">
    <text evidence="2">The sequence shown here is derived from an EMBL/GenBank/DDBJ whole genome shotgun (WGS) entry which is preliminary data.</text>
</comment>
<evidence type="ECO:0000256" key="1">
    <source>
        <dbReference type="SAM" id="MobiDB-lite"/>
    </source>
</evidence>
<name>A0A7J7IEE4_9RHOD</name>
<feature type="compositionally biased region" description="Basic residues" evidence="1">
    <location>
        <begin position="158"/>
        <end position="170"/>
    </location>
</feature>
<gene>
    <name evidence="2" type="ORF">F1559_002419</name>
</gene>
<feature type="compositionally biased region" description="Low complexity" evidence="1">
    <location>
        <begin position="121"/>
        <end position="139"/>
    </location>
</feature>
<evidence type="ECO:0000313" key="3">
    <source>
        <dbReference type="Proteomes" id="UP000530660"/>
    </source>
</evidence>
<reference evidence="2 3" key="1">
    <citation type="journal article" date="2020" name="J. Phycol.">
        <title>Comparative genome analysis reveals Cyanidiococcus gen. nov., a new extremophilic red algal genus sister to Cyanidioschyzon (Cyanidioschyzonaceae, Rhodophyta).</title>
        <authorList>
            <person name="Liu S.-L."/>
            <person name="Chiang Y.-R."/>
            <person name="Yoon H.S."/>
            <person name="Fu H.-Y."/>
        </authorList>
    </citation>
    <scope>NUCLEOTIDE SEQUENCE [LARGE SCALE GENOMIC DNA]</scope>
    <source>
        <strain evidence="2 3">THAL066</strain>
    </source>
</reference>
<protein>
    <submittedName>
        <fullName evidence="2">Uncharacterized protein</fullName>
    </submittedName>
</protein>
<evidence type="ECO:0000313" key="2">
    <source>
        <dbReference type="EMBL" id="KAF6001074.1"/>
    </source>
</evidence>
<proteinExistence type="predicted"/>
<feature type="region of interest" description="Disordered" evidence="1">
    <location>
        <begin position="75"/>
        <end position="170"/>
    </location>
</feature>
<keyword evidence="3" id="KW-1185">Reference proteome</keyword>
<sequence>MHVPWRPRTHAPVQTYGAAKISSKETVLICMQSFLQCIQSIHFASDAYWHQQFTASRDESHSDLSSAIIDITREASPSITDTETSRPRRLQPSTHLNRSWTRANRFHRRHQSQTNSANSQERVSPASPRRPSESPAGRSGRARTSTDGTGVGDATSRSGHRPAHVPFRIR</sequence>
<dbReference type="Proteomes" id="UP000530660">
    <property type="component" value="Unassembled WGS sequence"/>
</dbReference>